<keyword evidence="1" id="KW-0472">Membrane</keyword>
<accession>A0A1I0YU31</accession>
<feature type="transmembrane region" description="Helical" evidence="1">
    <location>
        <begin position="79"/>
        <end position="95"/>
    </location>
</feature>
<feature type="transmembrane region" description="Helical" evidence="1">
    <location>
        <begin position="101"/>
        <end position="120"/>
    </location>
</feature>
<dbReference type="Proteomes" id="UP000198838">
    <property type="component" value="Unassembled WGS sequence"/>
</dbReference>
<feature type="transmembrane region" description="Helical" evidence="1">
    <location>
        <begin position="12"/>
        <end position="29"/>
    </location>
</feature>
<evidence type="ECO:0000313" key="3">
    <source>
        <dbReference type="Proteomes" id="UP000198838"/>
    </source>
</evidence>
<reference evidence="2 3" key="1">
    <citation type="submission" date="2016-10" db="EMBL/GenBank/DDBJ databases">
        <authorList>
            <person name="de Groot N.N."/>
        </authorList>
    </citation>
    <scope>NUCLEOTIDE SEQUENCE [LARGE SCALE GENOMIC DNA]</scope>
    <source>
        <strain evidence="2 3">DSM 5522</strain>
    </source>
</reference>
<evidence type="ECO:0000256" key="1">
    <source>
        <dbReference type="SAM" id="Phobius"/>
    </source>
</evidence>
<evidence type="ECO:0008006" key="4">
    <source>
        <dbReference type="Google" id="ProtNLM"/>
    </source>
</evidence>
<gene>
    <name evidence="2" type="ORF">SAMN05216249_11127</name>
</gene>
<dbReference type="EMBL" id="FOJY01000011">
    <property type="protein sequence ID" value="SFB15950.1"/>
    <property type="molecule type" value="Genomic_DNA"/>
</dbReference>
<proteinExistence type="predicted"/>
<feature type="transmembrane region" description="Helical" evidence="1">
    <location>
        <begin position="35"/>
        <end position="53"/>
    </location>
</feature>
<evidence type="ECO:0000313" key="2">
    <source>
        <dbReference type="EMBL" id="SFB15950.1"/>
    </source>
</evidence>
<keyword evidence="1" id="KW-1133">Transmembrane helix</keyword>
<organism evidence="2 3">
    <name type="scientific">Acetitomaculum ruminis DSM 5522</name>
    <dbReference type="NCBI Taxonomy" id="1120918"/>
    <lineage>
        <taxon>Bacteria</taxon>
        <taxon>Bacillati</taxon>
        <taxon>Bacillota</taxon>
        <taxon>Clostridia</taxon>
        <taxon>Lachnospirales</taxon>
        <taxon>Lachnospiraceae</taxon>
        <taxon>Acetitomaculum</taxon>
    </lineage>
</organism>
<protein>
    <recommendedName>
        <fullName evidence="4">ATP synthase I chain</fullName>
    </recommendedName>
</protein>
<dbReference type="RefSeq" id="WP_092872645.1">
    <property type="nucleotide sequence ID" value="NZ_FOJY01000011.1"/>
</dbReference>
<keyword evidence="1" id="KW-0812">Transmembrane</keyword>
<dbReference type="STRING" id="1120918.SAMN05216249_11127"/>
<sequence>MIRRFSDTLKELLFGIAILWVLVLIPGVIVTRFALYYVIGLTIGSILACFMAITMENGIRASLALGEQGGPGYIRRSSLVRYIVVIVSFALLGIFNDDCIIPAFIGVMLLKAAAFTQPFFHKIFSKITDRRN</sequence>
<dbReference type="AlphaFoldDB" id="A0A1I0YU31"/>
<dbReference type="OrthoDB" id="1778891at2"/>
<keyword evidence="3" id="KW-1185">Reference proteome</keyword>
<name>A0A1I0YU31_9FIRM</name>